<evidence type="ECO:0000313" key="7">
    <source>
        <dbReference type="Proteomes" id="UP000252085"/>
    </source>
</evidence>
<reference evidence="6 7" key="1">
    <citation type="submission" date="2016-04" db="EMBL/GenBank/DDBJ databases">
        <authorList>
            <person name="Evans L.H."/>
            <person name="Alamgir A."/>
            <person name="Owens N."/>
            <person name="Weber N.D."/>
            <person name="Virtaneva K."/>
            <person name="Barbian K."/>
            <person name="Babar A."/>
            <person name="Rosenke K."/>
        </authorList>
    </citation>
    <scope>NUCLEOTIDE SEQUENCE [LARGE SCALE GENOMIC DNA]</scope>
    <source>
        <strain evidence="6">NIES-2108</strain>
    </source>
</reference>
<dbReference type="InterPro" id="IPR013324">
    <property type="entry name" value="RNA_pol_sigma_r3/r4-like"/>
</dbReference>
<name>A0A367R2F5_NOSPU</name>
<dbReference type="Gene3D" id="1.20.140.160">
    <property type="match status" value="1"/>
</dbReference>
<dbReference type="PANTHER" id="PTHR30385:SF7">
    <property type="entry name" value="RNA POLYMERASE SIGMA FACTOR FLIA"/>
    <property type="match status" value="1"/>
</dbReference>
<dbReference type="GO" id="GO:0003677">
    <property type="term" value="F:DNA binding"/>
    <property type="evidence" value="ECO:0007669"/>
    <property type="project" value="UniProtKB-KW"/>
</dbReference>
<feature type="domain" description="RNA polymerase sigma-70 region 4" evidence="5">
    <location>
        <begin position="310"/>
        <end position="354"/>
    </location>
</feature>
<proteinExistence type="predicted"/>
<dbReference type="Pfam" id="PF04545">
    <property type="entry name" value="Sigma70_r4"/>
    <property type="match status" value="1"/>
</dbReference>
<dbReference type="EMBL" id="LXQE01000184">
    <property type="protein sequence ID" value="RCJ30648.1"/>
    <property type="molecule type" value="Genomic_DNA"/>
</dbReference>
<sequence>MRTRKSINELFTTFLQLDADRIIGWAIDPKLRRNLLNCQASLSQPEHSENFWICYWYKLWQIQQEGLAREHFSAYLQEPCYWAAYKIITNLSATQYTVSDCFQMVITSVDKILKGFKPNMGFNLNNYASAIFSNEIKEILRSHNEIDISTNWRLLRKLTQKRLVESLQNVGLSGETIQRYVLAWKCYQALYAPQHPTGTRQLSKPDDSTWIAIAQLYNSEHHTQLSQPGMECNPQTMEKWLVACAKAVREYFYPSMASLNAPRGNDDSGEYQDILPQLKQDSLMTEIIAQEELLERQSMQSQISNMLIAALNNLDEEAQKIIKLYYSQNLTQQQIAQQMGIKQYTISRKLAKAKDSLLLKLANWSKESLHISLNSLILNYINTVLEEWLKAYYSLSSSKLE</sequence>
<keyword evidence="4" id="KW-0804">Transcription</keyword>
<keyword evidence="2" id="KW-0731">Sigma factor</keyword>
<evidence type="ECO:0000313" key="6">
    <source>
        <dbReference type="EMBL" id="RCJ30648.1"/>
    </source>
</evidence>
<dbReference type="CDD" id="cd06171">
    <property type="entry name" value="Sigma70_r4"/>
    <property type="match status" value="1"/>
</dbReference>
<dbReference type="Proteomes" id="UP000252085">
    <property type="component" value="Unassembled WGS sequence"/>
</dbReference>
<evidence type="ECO:0000256" key="4">
    <source>
        <dbReference type="ARBA" id="ARBA00023163"/>
    </source>
</evidence>
<evidence type="ECO:0000256" key="1">
    <source>
        <dbReference type="ARBA" id="ARBA00023015"/>
    </source>
</evidence>
<dbReference type="GO" id="GO:0006352">
    <property type="term" value="P:DNA-templated transcription initiation"/>
    <property type="evidence" value="ECO:0007669"/>
    <property type="project" value="InterPro"/>
</dbReference>
<dbReference type="SUPFAM" id="SSF88659">
    <property type="entry name" value="Sigma3 and sigma4 domains of RNA polymerase sigma factors"/>
    <property type="match status" value="1"/>
</dbReference>
<keyword evidence="1" id="KW-0805">Transcription regulation</keyword>
<gene>
    <name evidence="6" type="ORF">A6769_32910</name>
</gene>
<dbReference type="InterPro" id="IPR007630">
    <property type="entry name" value="RNA_pol_sigma70_r4"/>
</dbReference>
<evidence type="ECO:0000256" key="3">
    <source>
        <dbReference type="ARBA" id="ARBA00023125"/>
    </source>
</evidence>
<dbReference type="PANTHER" id="PTHR30385">
    <property type="entry name" value="SIGMA FACTOR F FLAGELLAR"/>
    <property type="match status" value="1"/>
</dbReference>
<accession>A0A367R2F5</accession>
<evidence type="ECO:0000256" key="2">
    <source>
        <dbReference type="ARBA" id="ARBA00023082"/>
    </source>
</evidence>
<dbReference type="AlphaFoldDB" id="A0A367R2F5"/>
<dbReference type="GO" id="GO:0016987">
    <property type="term" value="F:sigma factor activity"/>
    <property type="evidence" value="ECO:0007669"/>
    <property type="project" value="UniProtKB-KW"/>
</dbReference>
<dbReference type="NCBIfam" id="TIGR02937">
    <property type="entry name" value="sigma70-ECF"/>
    <property type="match status" value="1"/>
</dbReference>
<protein>
    <submittedName>
        <fullName evidence="6">Group 3/4 sigma-70 RNA polymerase sigma factor</fullName>
    </submittedName>
</protein>
<comment type="caution">
    <text evidence="6">The sequence shown here is derived from an EMBL/GenBank/DDBJ whole genome shotgun (WGS) entry which is preliminary data.</text>
</comment>
<organism evidence="6 7">
    <name type="scientific">Nostoc punctiforme NIES-2108</name>
    <dbReference type="NCBI Taxonomy" id="1356359"/>
    <lineage>
        <taxon>Bacteria</taxon>
        <taxon>Bacillati</taxon>
        <taxon>Cyanobacteriota</taxon>
        <taxon>Cyanophyceae</taxon>
        <taxon>Nostocales</taxon>
        <taxon>Nostocaceae</taxon>
        <taxon>Nostoc</taxon>
    </lineage>
</organism>
<evidence type="ECO:0000259" key="5">
    <source>
        <dbReference type="Pfam" id="PF04545"/>
    </source>
</evidence>
<keyword evidence="3" id="KW-0238">DNA-binding</keyword>
<dbReference type="InterPro" id="IPR014284">
    <property type="entry name" value="RNA_pol_sigma-70_dom"/>
</dbReference>